<comment type="caution">
    <text evidence="3">The sequence shown here is derived from an EMBL/GenBank/DDBJ whole genome shotgun (WGS) entry which is preliminary data.</text>
</comment>
<sequence length="339" mass="38164">MSKYVVLVTGGSGFLGQHVVKHLQLYGDSVKEIRVLDKVPYEQKLEFEAKQSILSYTGSITDRALVQQACRGVDIVLHIASMIDWSLFPNRKILHEVNILGTQTIIEACREENVPYLIYCGSSGIFAGPEESRGGTETTVKHPSTLYFDAYAYSKLTAQETVISANGTTLSNGKQLRTIAILPLPMYGELDYMAIPLSIRPFKGKTYPLVGRMTAILQYSYVGNTAMMFVKAAESIPNNPALGGHFFFAADDTPPDTLPGVMKPFLDLVGSRPSTWYIPYWFTMFMMFLFYCLLYIVRLFKPVNLPNLHFTFGSIAFFKYNLLCYLRQSQDIARIRTNL</sequence>
<evidence type="ECO:0000259" key="2">
    <source>
        <dbReference type="Pfam" id="PF01073"/>
    </source>
</evidence>
<dbReference type="Gene3D" id="3.40.50.720">
    <property type="entry name" value="NAD(P)-binding Rossmann-like Domain"/>
    <property type="match status" value="1"/>
</dbReference>
<gene>
    <name evidence="3" type="ORF">MEDL_29562</name>
</gene>
<keyword evidence="1" id="KW-1133">Transmembrane helix</keyword>
<protein>
    <submittedName>
        <fullName evidence="3">HSD3B</fullName>
        <ecNumber evidence="3">1.1.1.145</ecNumber>
        <ecNumber evidence="3">5.3.3.1</ecNumber>
    </submittedName>
</protein>
<proteinExistence type="inferred from homology"/>
<keyword evidence="1 3" id="KW-0560">Oxidoreductase</keyword>
<dbReference type="InterPro" id="IPR036291">
    <property type="entry name" value="NAD(P)-bd_dom_sf"/>
</dbReference>
<dbReference type="Proteomes" id="UP000683360">
    <property type="component" value="Unassembled WGS sequence"/>
</dbReference>
<dbReference type="EC" id="1.1.1.145" evidence="3"/>
<dbReference type="InterPro" id="IPR002225">
    <property type="entry name" value="3Beta_OHSteriod_DH/Estase"/>
</dbReference>
<feature type="domain" description="3-beta hydroxysteroid dehydrogenase/isomerase" evidence="2">
    <location>
        <begin position="7"/>
        <end position="258"/>
    </location>
</feature>
<dbReference type="AlphaFoldDB" id="A0A8S3S5K6"/>
<keyword evidence="3" id="KW-0413">Isomerase</keyword>
<dbReference type="GO" id="GO:0003854">
    <property type="term" value="F:3-beta-hydroxy-Delta5-steroid dehydrogenase (NAD+) activity"/>
    <property type="evidence" value="ECO:0007669"/>
    <property type="project" value="UniProtKB-EC"/>
</dbReference>
<dbReference type="FunFam" id="3.40.50.720:FF:000495">
    <property type="entry name" value="3 hydroxysteroid dehydrogenase, putative"/>
    <property type="match status" value="1"/>
</dbReference>
<reference evidence="3" key="1">
    <citation type="submission" date="2021-03" db="EMBL/GenBank/DDBJ databases">
        <authorList>
            <person name="Bekaert M."/>
        </authorList>
    </citation>
    <scope>NUCLEOTIDE SEQUENCE</scope>
</reference>
<dbReference type="EC" id="5.3.3.1" evidence="3"/>
<keyword evidence="1" id="KW-0472">Membrane</keyword>
<dbReference type="Pfam" id="PF01073">
    <property type="entry name" value="3Beta_HSD"/>
    <property type="match status" value="1"/>
</dbReference>
<keyword evidence="1" id="KW-0812">Transmembrane</keyword>
<keyword evidence="4" id="KW-1185">Reference proteome</keyword>
<evidence type="ECO:0000313" key="4">
    <source>
        <dbReference type="Proteomes" id="UP000683360"/>
    </source>
</evidence>
<evidence type="ECO:0000256" key="1">
    <source>
        <dbReference type="RuleBase" id="RU004475"/>
    </source>
</evidence>
<dbReference type="SUPFAM" id="SSF51735">
    <property type="entry name" value="NAD(P)-binding Rossmann-fold domains"/>
    <property type="match status" value="1"/>
</dbReference>
<dbReference type="OrthoDB" id="10262413at2759"/>
<dbReference type="PANTHER" id="PTHR43000">
    <property type="entry name" value="DTDP-D-GLUCOSE 4,6-DEHYDRATASE-RELATED"/>
    <property type="match status" value="1"/>
</dbReference>
<name>A0A8S3S5K6_MYTED</name>
<organism evidence="3 4">
    <name type="scientific">Mytilus edulis</name>
    <name type="common">Blue mussel</name>
    <dbReference type="NCBI Taxonomy" id="6550"/>
    <lineage>
        <taxon>Eukaryota</taxon>
        <taxon>Metazoa</taxon>
        <taxon>Spiralia</taxon>
        <taxon>Lophotrochozoa</taxon>
        <taxon>Mollusca</taxon>
        <taxon>Bivalvia</taxon>
        <taxon>Autobranchia</taxon>
        <taxon>Pteriomorphia</taxon>
        <taxon>Mytilida</taxon>
        <taxon>Mytiloidea</taxon>
        <taxon>Mytilidae</taxon>
        <taxon>Mytilinae</taxon>
        <taxon>Mytilus</taxon>
    </lineage>
</organism>
<dbReference type="EMBL" id="CAJPWZ010001455">
    <property type="protein sequence ID" value="CAG2215806.1"/>
    <property type="molecule type" value="Genomic_DNA"/>
</dbReference>
<dbReference type="GO" id="GO:0004769">
    <property type="term" value="F:steroid Delta-isomerase activity"/>
    <property type="evidence" value="ECO:0007669"/>
    <property type="project" value="UniProtKB-EC"/>
</dbReference>
<feature type="transmembrane region" description="Helical" evidence="1">
    <location>
        <begin position="277"/>
        <end position="296"/>
    </location>
</feature>
<comment type="similarity">
    <text evidence="1">Belongs to the 3-beta-HSD family.</text>
</comment>
<dbReference type="GO" id="GO:0006694">
    <property type="term" value="P:steroid biosynthetic process"/>
    <property type="evidence" value="ECO:0007669"/>
    <property type="project" value="InterPro"/>
</dbReference>
<accession>A0A8S3S5K6</accession>
<evidence type="ECO:0000313" key="3">
    <source>
        <dbReference type="EMBL" id="CAG2215806.1"/>
    </source>
</evidence>